<accession>A0A561U1R0</accession>
<gene>
    <name evidence="1" type="ORF">FHU35_15147</name>
</gene>
<evidence type="ECO:0000313" key="2">
    <source>
        <dbReference type="Proteomes" id="UP000316184"/>
    </source>
</evidence>
<dbReference type="AlphaFoldDB" id="A0A561U1R0"/>
<sequence>MTNDNATTLIHPNNAELRMQPTEELIRIHRKEMLAEAERQREGRALSAGRRWRAIARYATRRAEAAEQR</sequence>
<proteinExistence type="predicted"/>
<protein>
    <submittedName>
        <fullName evidence="1">Uncharacterized protein</fullName>
    </submittedName>
</protein>
<dbReference type="RefSeq" id="WP_145742987.1">
    <property type="nucleotide sequence ID" value="NZ_VIWX01000005.1"/>
</dbReference>
<name>A0A561U1R0_9PSEU</name>
<dbReference type="OrthoDB" id="3692964at2"/>
<comment type="caution">
    <text evidence="1">The sequence shown here is derived from an EMBL/GenBank/DDBJ whole genome shotgun (WGS) entry which is preliminary data.</text>
</comment>
<evidence type="ECO:0000313" key="1">
    <source>
        <dbReference type="EMBL" id="TWF93307.1"/>
    </source>
</evidence>
<organism evidence="1 2">
    <name type="scientific">Saccharopolyspora dendranthemae</name>
    <dbReference type="NCBI Taxonomy" id="1181886"/>
    <lineage>
        <taxon>Bacteria</taxon>
        <taxon>Bacillati</taxon>
        <taxon>Actinomycetota</taxon>
        <taxon>Actinomycetes</taxon>
        <taxon>Pseudonocardiales</taxon>
        <taxon>Pseudonocardiaceae</taxon>
        <taxon>Saccharopolyspora</taxon>
    </lineage>
</organism>
<reference evidence="1 2" key="1">
    <citation type="submission" date="2019-06" db="EMBL/GenBank/DDBJ databases">
        <title>Sequencing the genomes of 1000 actinobacteria strains.</title>
        <authorList>
            <person name="Klenk H.-P."/>
        </authorList>
    </citation>
    <scope>NUCLEOTIDE SEQUENCE [LARGE SCALE GENOMIC DNA]</scope>
    <source>
        <strain evidence="1 2">DSM 46699</strain>
    </source>
</reference>
<dbReference type="Proteomes" id="UP000316184">
    <property type="component" value="Unassembled WGS sequence"/>
</dbReference>
<dbReference type="EMBL" id="VIWX01000005">
    <property type="protein sequence ID" value="TWF93307.1"/>
    <property type="molecule type" value="Genomic_DNA"/>
</dbReference>
<keyword evidence="2" id="KW-1185">Reference proteome</keyword>